<feature type="compositionally biased region" description="Basic and acidic residues" evidence="1">
    <location>
        <begin position="9"/>
        <end position="18"/>
    </location>
</feature>
<organism evidence="3 4">
    <name type="scientific">Nitratidesulfovibrio oxamicus</name>
    <dbReference type="NCBI Taxonomy" id="32016"/>
    <lineage>
        <taxon>Bacteria</taxon>
        <taxon>Pseudomonadati</taxon>
        <taxon>Thermodesulfobacteriota</taxon>
        <taxon>Desulfovibrionia</taxon>
        <taxon>Desulfovibrionales</taxon>
        <taxon>Desulfovibrionaceae</taxon>
        <taxon>Nitratidesulfovibrio</taxon>
    </lineage>
</organism>
<dbReference type="Proteomes" id="UP001194469">
    <property type="component" value="Unassembled WGS sequence"/>
</dbReference>
<dbReference type="EMBL" id="VRYY01000107">
    <property type="protein sequence ID" value="MBG3876362.1"/>
    <property type="molecule type" value="Genomic_DNA"/>
</dbReference>
<proteinExistence type="predicted"/>
<name>A0ABS0J1R0_9BACT</name>
<keyword evidence="2" id="KW-0472">Membrane</keyword>
<feature type="transmembrane region" description="Helical" evidence="2">
    <location>
        <begin position="33"/>
        <end position="55"/>
    </location>
</feature>
<feature type="non-terminal residue" evidence="3">
    <location>
        <position position="69"/>
    </location>
</feature>
<evidence type="ECO:0000256" key="2">
    <source>
        <dbReference type="SAM" id="Phobius"/>
    </source>
</evidence>
<protein>
    <submittedName>
        <fullName evidence="3">Phosphate ABC transporter permease</fullName>
    </submittedName>
</protein>
<gene>
    <name evidence="3" type="ORF">FVW20_04805</name>
</gene>
<evidence type="ECO:0000256" key="1">
    <source>
        <dbReference type="SAM" id="MobiDB-lite"/>
    </source>
</evidence>
<evidence type="ECO:0000313" key="4">
    <source>
        <dbReference type="Proteomes" id="UP001194469"/>
    </source>
</evidence>
<comment type="caution">
    <text evidence="3">The sequence shown here is derived from an EMBL/GenBank/DDBJ whole genome shotgun (WGS) entry which is preliminary data.</text>
</comment>
<keyword evidence="2" id="KW-0812">Transmembrane</keyword>
<keyword evidence="4" id="KW-1185">Reference proteome</keyword>
<accession>A0ABS0J1R0</accession>
<reference evidence="3 4" key="1">
    <citation type="submission" date="2019-08" db="EMBL/GenBank/DDBJ databases">
        <authorList>
            <person name="Luo N."/>
        </authorList>
    </citation>
    <scope>NUCLEOTIDE SEQUENCE [LARGE SCALE GENOMIC DNA]</scope>
    <source>
        <strain evidence="3 4">NCIMB 9442</strain>
    </source>
</reference>
<evidence type="ECO:0000313" key="3">
    <source>
        <dbReference type="EMBL" id="MBG3876362.1"/>
    </source>
</evidence>
<feature type="region of interest" description="Disordered" evidence="1">
    <location>
        <begin position="1"/>
        <end position="25"/>
    </location>
</feature>
<keyword evidence="2" id="KW-1133">Transmembrane helix</keyword>
<sequence>MTASPVSPESRHLPDRRVPSGARPRTREHVLTVAAWLAALLVAAVAAAGCGYLLWRGVPTLGRALFFGD</sequence>